<keyword evidence="4" id="KW-1185">Reference proteome</keyword>
<dbReference type="Proteomes" id="UP001159257">
    <property type="component" value="Unassembled WGS sequence"/>
</dbReference>
<evidence type="ECO:0000313" key="3">
    <source>
        <dbReference type="EMBL" id="SMR73238.1"/>
    </source>
</evidence>
<dbReference type="PANTHER" id="PTHR43639:SF1">
    <property type="entry name" value="SHORT-CHAIN DEHYDROGENASE_REDUCTASE FAMILY PROTEIN"/>
    <property type="match status" value="1"/>
</dbReference>
<evidence type="ECO:0000256" key="1">
    <source>
        <dbReference type="ARBA" id="ARBA00006484"/>
    </source>
</evidence>
<dbReference type="Pfam" id="PF13561">
    <property type="entry name" value="adh_short_C2"/>
    <property type="match status" value="1"/>
</dbReference>
<organism evidence="3 4">
    <name type="scientific">Marinobacterium sediminicola</name>
    <dbReference type="NCBI Taxonomy" id="518898"/>
    <lineage>
        <taxon>Bacteria</taxon>
        <taxon>Pseudomonadati</taxon>
        <taxon>Pseudomonadota</taxon>
        <taxon>Gammaproteobacteria</taxon>
        <taxon>Oceanospirillales</taxon>
        <taxon>Oceanospirillaceae</taxon>
        <taxon>Marinobacterium</taxon>
    </lineage>
</organism>
<dbReference type="RefSeq" id="WP_239040315.1">
    <property type="nucleotide sequence ID" value="NZ_BAAAEY010000003.1"/>
</dbReference>
<sequence>MSHPRALITGAARRIGAQIARQLHTAGYDLILHYRQSADDATQLCDELNKLRDNSCTCIQADLEQMGQVEQLAQKVKASGSLELLVNNASSFYPTPVGDVSQKDWDALINSNLRAPFFLTQALYPLLKSTGGCVINLIDVHAERGLAGYPVYSIAKAGLKMMTLSLARELAPEVRVNGIAPGPILWPEAEAALSKEARQAVVDKTVLARTGRPQDIADAVLYLANAGYVTGQVLAVDGGRSLYS</sequence>
<dbReference type="InterPro" id="IPR002347">
    <property type="entry name" value="SDR_fam"/>
</dbReference>
<dbReference type="InterPro" id="IPR036291">
    <property type="entry name" value="NAD(P)-bd_dom_sf"/>
</dbReference>
<dbReference type="EMBL" id="FXWV01000003">
    <property type="protein sequence ID" value="SMR73238.1"/>
    <property type="molecule type" value="Genomic_DNA"/>
</dbReference>
<comment type="caution">
    <text evidence="3">The sequence shown here is derived from an EMBL/GenBank/DDBJ whole genome shotgun (WGS) entry which is preliminary data.</text>
</comment>
<dbReference type="PRINTS" id="PR00081">
    <property type="entry name" value="GDHRDH"/>
</dbReference>
<dbReference type="InterPro" id="IPR020904">
    <property type="entry name" value="Sc_DH/Rdtase_CS"/>
</dbReference>
<comment type="similarity">
    <text evidence="1">Belongs to the short-chain dehydrogenases/reductases (SDR) family.</text>
</comment>
<dbReference type="PRINTS" id="PR00080">
    <property type="entry name" value="SDRFAMILY"/>
</dbReference>
<gene>
    <name evidence="3" type="ORF">SAMN04487964_103180</name>
</gene>
<name>A0ABY1RY48_9GAMM</name>
<dbReference type="SUPFAM" id="SSF51735">
    <property type="entry name" value="NAD(P)-binding Rossmann-fold domains"/>
    <property type="match status" value="1"/>
</dbReference>
<accession>A0ABY1RY48</accession>
<dbReference type="PROSITE" id="PS00061">
    <property type="entry name" value="ADH_SHORT"/>
    <property type="match status" value="1"/>
</dbReference>
<dbReference type="PANTHER" id="PTHR43639">
    <property type="entry name" value="OXIDOREDUCTASE, SHORT-CHAIN DEHYDROGENASE/REDUCTASE FAMILY (AFU_ORTHOLOGUE AFUA_5G02870)"/>
    <property type="match status" value="1"/>
</dbReference>
<protein>
    <submittedName>
        <fullName evidence="3">Pteridine reductase</fullName>
    </submittedName>
</protein>
<reference evidence="3 4" key="1">
    <citation type="submission" date="2017-05" db="EMBL/GenBank/DDBJ databases">
        <authorList>
            <person name="Varghese N."/>
            <person name="Submissions S."/>
        </authorList>
    </citation>
    <scope>NUCLEOTIDE SEQUENCE [LARGE SCALE GENOMIC DNA]</scope>
    <source>
        <strain evidence="3 4">CGMCC 1.7287</strain>
    </source>
</reference>
<evidence type="ECO:0000256" key="2">
    <source>
        <dbReference type="ARBA" id="ARBA00023002"/>
    </source>
</evidence>
<dbReference type="Gene3D" id="3.40.50.720">
    <property type="entry name" value="NAD(P)-binding Rossmann-like Domain"/>
    <property type="match status" value="1"/>
</dbReference>
<dbReference type="NCBIfam" id="NF006598">
    <property type="entry name" value="PRK09135.1"/>
    <property type="match status" value="1"/>
</dbReference>
<keyword evidence="2" id="KW-0560">Oxidoreductase</keyword>
<evidence type="ECO:0000313" key="4">
    <source>
        <dbReference type="Proteomes" id="UP001159257"/>
    </source>
</evidence>
<proteinExistence type="inferred from homology"/>